<feature type="transmembrane region" description="Helical" evidence="4">
    <location>
        <begin position="324"/>
        <end position="346"/>
    </location>
</feature>
<dbReference type="Proteomes" id="UP000240904">
    <property type="component" value="Unassembled WGS sequence"/>
</dbReference>
<dbReference type="InterPro" id="IPR029044">
    <property type="entry name" value="Nucleotide-diphossugar_trans"/>
</dbReference>
<dbReference type="SUPFAM" id="SSF53448">
    <property type="entry name" value="Nucleotide-diphospho-sugar transferases"/>
    <property type="match status" value="1"/>
</dbReference>
<gene>
    <name evidence="5" type="ORF">C9I89_08455</name>
</gene>
<protein>
    <submittedName>
        <fullName evidence="5">Glycosyltransferase family 2 protein</fullName>
    </submittedName>
</protein>
<feature type="transmembrane region" description="Helical" evidence="4">
    <location>
        <begin position="300"/>
        <end position="318"/>
    </location>
</feature>
<dbReference type="GO" id="GO:0016757">
    <property type="term" value="F:glycosyltransferase activity"/>
    <property type="evidence" value="ECO:0007669"/>
    <property type="project" value="UniProtKB-KW"/>
</dbReference>
<dbReference type="CDD" id="cd06439">
    <property type="entry name" value="CESA_like_1"/>
    <property type="match status" value="1"/>
</dbReference>
<organism evidence="5 6">
    <name type="scientific">Photobacterium lipolyticum</name>
    <dbReference type="NCBI Taxonomy" id="266810"/>
    <lineage>
        <taxon>Bacteria</taxon>
        <taxon>Pseudomonadati</taxon>
        <taxon>Pseudomonadota</taxon>
        <taxon>Gammaproteobacteria</taxon>
        <taxon>Vibrionales</taxon>
        <taxon>Vibrionaceae</taxon>
        <taxon>Photobacterium</taxon>
    </lineage>
</organism>
<keyword evidence="3 5" id="KW-0808">Transferase</keyword>
<dbReference type="Gene3D" id="3.90.550.10">
    <property type="entry name" value="Spore Coat Polysaccharide Biosynthesis Protein SpsA, Chain A"/>
    <property type="match status" value="1"/>
</dbReference>
<proteinExistence type="inferred from homology"/>
<reference evidence="5 6" key="1">
    <citation type="submission" date="2018-03" db="EMBL/GenBank/DDBJ databases">
        <title>Whole genome sequencing of Histamine producing bacteria.</title>
        <authorList>
            <person name="Butler K."/>
        </authorList>
    </citation>
    <scope>NUCLEOTIDE SEQUENCE [LARGE SCALE GENOMIC DNA]</scope>
    <source>
        <strain evidence="5 6">DSM 16190</strain>
    </source>
</reference>
<dbReference type="PANTHER" id="PTHR43630">
    <property type="entry name" value="POLY-BETA-1,6-N-ACETYL-D-GLUCOSAMINE SYNTHASE"/>
    <property type="match status" value="1"/>
</dbReference>
<evidence type="ECO:0000313" key="6">
    <source>
        <dbReference type="Proteomes" id="UP000240904"/>
    </source>
</evidence>
<keyword evidence="6" id="KW-1185">Reference proteome</keyword>
<name>A0A2T3N0G3_9GAMM</name>
<comment type="caution">
    <text evidence="5">The sequence shown here is derived from an EMBL/GenBank/DDBJ whole genome shotgun (WGS) entry which is preliminary data.</text>
</comment>
<keyword evidence="4" id="KW-1133">Transmembrane helix</keyword>
<dbReference type="OrthoDB" id="9766971at2"/>
<dbReference type="AlphaFoldDB" id="A0A2T3N0G3"/>
<dbReference type="Pfam" id="PF13641">
    <property type="entry name" value="Glyco_tranf_2_3"/>
    <property type="match status" value="1"/>
</dbReference>
<keyword evidence="2" id="KW-0328">Glycosyltransferase</keyword>
<feature type="transmembrane region" description="Helical" evidence="4">
    <location>
        <begin position="6"/>
        <end position="25"/>
    </location>
</feature>
<evidence type="ECO:0000256" key="1">
    <source>
        <dbReference type="ARBA" id="ARBA00006739"/>
    </source>
</evidence>
<evidence type="ECO:0000256" key="3">
    <source>
        <dbReference type="ARBA" id="ARBA00022679"/>
    </source>
</evidence>
<dbReference type="PANTHER" id="PTHR43630:SF1">
    <property type="entry name" value="POLY-BETA-1,6-N-ACETYL-D-GLUCOSAMINE SYNTHASE"/>
    <property type="match status" value="1"/>
</dbReference>
<evidence type="ECO:0000256" key="2">
    <source>
        <dbReference type="ARBA" id="ARBA00022676"/>
    </source>
</evidence>
<evidence type="ECO:0000256" key="4">
    <source>
        <dbReference type="SAM" id="Phobius"/>
    </source>
</evidence>
<dbReference type="RefSeq" id="WP_107282904.1">
    <property type="nucleotide sequence ID" value="NZ_PYMC01000004.1"/>
</dbReference>
<comment type="similarity">
    <text evidence="1">Belongs to the glycosyltransferase 2 family.</text>
</comment>
<evidence type="ECO:0000313" key="5">
    <source>
        <dbReference type="EMBL" id="PSW05752.1"/>
    </source>
</evidence>
<sequence>MLMQVCATLALVLIVYHHLIYPLLIKLWSKKAVNRHPSNQSISRQQVNIPGITLVIPAYNEAAYISEKIANLGFIDYPADKLRIIIACDGCTDQTAQLARVAAKRPENSHLNLEVREFKNNRGKVAIVNQLVASLDTPWVALSDVSALISIDAFNVAHQYMITPDVGVICSHYQLLDPGSEGEAAYWKYQSQIKVCEARAGSTIGVHGACYLFRRDRFTPMPEDTINDDFILPMTIVAQGYRSVYEPDLHALELEKASHSMDYRRRIRISAGNFQQVLRLKRLLMPQYGSIAFSFFSGKFLRVLMPYLMLLLLLLSLLLSRDSWVWGTLLTAQLLGYASAAWVYVIQREAASSQHKVAGIGPVSRLVRWGEKRVLQQPGIGKAMKLINYLVAGHLANLLGSLRYIRGLEKGRW</sequence>
<keyword evidence="4" id="KW-0812">Transmembrane</keyword>
<dbReference type="EMBL" id="PYMC01000004">
    <property type="protein sequence ID" value="PSW05752.1"/>
    <property type="molecule type" value="Genomic_DNA"/>
</dbReference>
<accession>A0A2T3N0G3</accession>
<keyword evidence="4" id="KW-0472">Membrane</keyword>